<dbReference type="SMART" id="SM00382">
    <property type="entry name" value="AAA"/>
    <property type="match status" value="2"/>
</dbReference>
<dbReference type="PANTHER" id="PTHR43394">
    <property type="entry name" value="ATP-DEPENDENT PERMEASE MDL1, MITOCHONDRIAL"/>
    <property type="match status" value="1"/>
</dbReference>
<dbReference type="InterPro" id="IPR003439">
    <property type="entry name" value="ABC_transporter-like_ATP-bd"/>
</dbReference>
<evidence type="ECO:0000256" key="14">
    <source>
        <dbReference type="SAM" id="Phobius"/>
    </source>
</evidence>
<evidence type="ECO:0000256" key="4">
    <source>
        <dbReference type="ARBA" id="ARBA00022448"/>
    </source>
</evidence>
<dbReference type="InterPro" id="IPR027417">
    <property type="entry name" value="P-loop_NTPase"/>
</dbReference>
<keyword evidence="6" id="KW-0677">Repeat</keyword>
<dbReference type="GO" id="GO:0005743">
    <property type="term" value="C:mitochondrial inner membrane"/>
    <property type="evidence" value="ECO:0007669"/>
    <property type="project" value="TreeGrafter"/>
</dbReference>
<dbReference type="SUPFAM" id="SSF90123">
    <property type="entry name" value="ABC transporter transmembrane region"/>
    <property type="match status" value="2"/>
</dbReference>
<dbReference type="GO" id="GO:0017085">
    <property type="term" value="P:response to insecticide"/>
    <property type="evidence" value="ECO:0007669"/>
    <property type="project" value="UniProtKB-ARBA"/>
</dbReference>
<evidence type="ECO:0000256" key="10">
    <source>
        <dbReference type="ARBA" id="ARBA00022989"/>
    </source>
</evidence>
<dbReference type="Gene3D" id="1.20.1560.10">
    <property type="entry name" value="ABC transporter type 1, transmembrane domain"/>
    <property type="match status" value="1"/>
</dbReference>
<dbReference type="GO" id="GO:0016887">
    <property type="term" value="F:ATP hydrolysis activity"/>
    <property type="evidence" value="ECO:0007669"/>
    <property type="project" value="InterPro"/>
</dbReference>
<evidence type="ECO:0000256" key="1">
    <source>
        <dbReference type="ARBA" id="ARBA00004141"/>
    </source>
</evidence>
<reference evidence="17 18" key="1">
    <citation type="journal article" date="2016" name="Genome Biol. Evol.">
        <title>Gene Family Evolution Reflects Adaptation to Soil Environmental Stressors in the Genome of the Collembolan Orchesella cincta.</title>
        <authorList>
            <person name="Faddeeva-Vakhrusheva A."/>
            <person name="Derks M.F."/>
            <person name="Anvar S.Y."/>
            <person name="Agamennone V."/>
            <person name="Suring W."/>
            <person name="Smit S."/>
            <person name="van Straalen N.M."/>
            <person name="Roelofs D."/>
        </authorList>
    </citation>
    <scope>NUCLEOTIDE SEQUENCE [LARGE SCALE GENOMIC DNA]</scope>
    <source>
        <tissue evidence="17">Mixed pool</tissue>
    </source>
</reference>
<dbReference type="InterPro" id="IPR017871">
    <property type="entry name" value="ABC_transporter-like_CS"/>
</dbReference>
<feature type="transmembrane region" description="Helical" evidence="14">
    <location>
        <begin position="321"/>
        <end position="341"/>
    </location>
</feature>
<feature type="domain" description="ABC transporter" evidence="15">
    <location>
        <begin position="424"/>
        <end position="659"/>
    </location>
</feature>
<evidence type="ECO:0000256" key="2">
    <source>
        <dbReference type="ARBA" id="ARBA00007577"/>
    </source>
</evidence>
<comment type="catalytic activity">
    <reaction evidence="13">
        <text>ATP + H2O + xenobioticSide 1 = ADP + phosphate + xenobioticSide 2.</text>
        <dbReference type="EC" id="7.6.2.2"/>
    </reaction>
</comment>
<dbReference type="InterPro" id="IPR003593">
    <property type="entry name" value="AAA+_ATPase"/>
</dbReference>
<accession>A0A1D2MD63</accession>
<dbReference type="PROSITE" id="PS50929">
    <property type="entry name" value="ABC_TM1F"/>
    <property type="match status" value="2"/>
</dbReference>
<dbReference type="SUPFAM" id="SSF52540">
    <property type="entry name" value="P-loop containing nucleoside triphosphate hydrolases"/>
    <property type="match status" value="2"/>
</dbReference>
<dbReference type="CDD" id="cd18578">
    <property type="entry name" value="ABC_6TM_Pgp_ABCB1_D2_like"/>
    <property type="match status" value="1"/>
</dbReference>
<dbReference type="OrthoDB" id="6500128at2759"/>
<feature type="transmembrane region" description="Helical" evidence="14">
    <location>
        <begin position="735"/>
        <end position="762"/>
    </location>
</feature>
<dbReference type="GO" id="GO:0097254">
    <property type="term" value="P:renal tubular secretion"/>
    <property type="evidence" value="ECO:0007669"/>
    <property type="project" value="UniProtKB-ARBA"/>
</dbReference>
<keyword evidence="9" id="KW-1278">Translocase</keyword>
<evidence type="ECO:0000313" key="17">
    <source>
        <dbReference type="EMBL" id="ODM90920.1"/>
    </source>
</evidence>
<evidence type="ECO:0000256" key="5">
    <source>
        <dbReference type="ARBA" id="ARBA00022692"/>
    </source>
</evidence>
<feature type="transmembrane region" description="Helical" evidence="14">
    <location>
        <begin position="80"/>
        <end position="99"/>
    </location>
</feature>
<organism evidence="17 18">
    <name type="scientific">Orchesella cincta</name>
    <name type="common">Springtail</name>
    <name type="synonym">Podura cincta</name>
    <dbReference type="NCBI Taxonomy" id="48709"/>
    <lineage>
        <taxon>Eukaryota</taxon>
        <taxon>Metazoa</taxon>
        <taxon>Ecdysozoa</taxon>
        <taxon>Arthropoda</taxon>
        <taxon>Hexapoda</taxon>
        <taxon>Collembola</taxon>
        <taxon>Entomobryomorpha</taxon>
        <taxon>Entomobryoidea</taxon>
        <taxon>Orchesellidae</taxon>
        <taxon>Orchesellinae</taxon>
        <taxon>Orchesella</taxon>
    </lineage>
</organism>
<dbReference type="FunFam" id="1.20.1560.10:FF:000018">
    <property type="entry name" value="ATP-binding cassette subfamily B member 11"/>
    <property type="match status" value="1"/>
</dbReference>
<comment type="similarity">
    <text evidence="2">Belongs to the ABC transporter superfamily. ABCB family. Multidrug resistance exporter (TC 3.A.1.201) subfamily.</text>
</comment>
<evidence type="ECO:0000259" key="15">
    <source>
        <dbReference type="PROSITE" id="PS50893"/>
    </source>
</evidence>
<keyword evidence="8" id="KW-0067">ATP-binding</keyword>
<feature type="domain" description="ABC transmembrane type-1" evidence="16">
    <location>
        <begin position="83"/>
        <end position="388"/>
    </location>
</feature>
<dbReference type="PROSITE" id="PS50893">
    <property type="entry name" value="ABC_TRANSPORTER_2"/>
    <property type="match status" value="2"/>
</dbReference>
<dbReference type="FunFam" id="3.40.50.300:FF:000479">
    <property type="entry name" value="Multidrug resistance protein 1A"/>
    <property type="match status" value="1"/>
</dbReference>
<feature type="transmembrane region" description="Helical" evidence="14">
    <location>
        <begin position="692"/>
        <end position="715"/>
    </location>
</feature>
<dbReference type="GO" id="GO:0008559">
    <property type="term" value="F:ABC-type xenobiotic transporter activity"/>
    <property type="evidence" value="ECO:0007669"/>
    <property type="project" value="UniProtKB-EC"/>
</dbReference>
<dbReference type="EMBL" id="LJIJ01001742">
    <property type="protein sequence ID" value="ODM90920.1"/>
    <property type="molecule type" value="Genomic_DNA"/>
</dbReference>
<evidence type="ECO:0000256" key="8">
    <source>
        <dbReference type="ARBA" id="ARBA00022840"/>
    </source>
</evidence>
<feature type="transmembrane region" description="Helical" evidence="14">
    <location>
        <begin position="843"/>
        <end position="863"/>
    </location>
</feature>
<keyword evidence="12" id="KW-0325">Glycoprotein</keyword>
<protein>
    <recommendedName>
        <fullName evidence="3">ABC-type xenobiotic transporter</fullName>
        <ecNumber evidence="3">7.6.2.2</ecNumber>
    </recommendedName>
</protein>
<dbReference type="GO" id="GO:0090374">
    <property type="term" value="P:oligopeptide export from mitochondrion"/>
    <property type="evidence" value="ECO:0007669"/>
    <property type="project" value="TreeGrafter"/>
</dbReference>
<keyword evidence="11 14" id="KW-0472">Membrane</keyword>
<feature type="transmembrane region" description="Helical" evidence="14">
    <location>
        <begin position="215"/>
        <end position="235"/>
    </location>
</feature>
<dbReference type="EC" id="7.6.2.2" evidence="3"/>
<feature type="transmembrane region" description="Helical" evidence="14">
    <location>
        <begin position="361"/>
        <end position="377"/>
    </location>
</feature>
<dbReference type="InterPro" id="IPR011527">
    <property type="entry name" value="ABC1_TM_dom"/>
</dbReference>
<feature type="transmembrane region" description="Helical" evidence="14">
    <location>
        <begin position="241"/>
        <end position="260"/>
    </location>
</feature>
<evidence type="ECO:0000256" key="12">
    <source>
        <dbReference type="ARBA" id="ARBA00023180"/>
    </source>
</evidence>
<keyword evidence="10 14" id="KW-1133">Transmembrane helix</keyword>
<dbReference type="Gene3D" id="3.40.50.300">
    <property type="entry name" value="P-loop containing nucleotide triphosphate hydrolases"/>
    <property type="match status" value="2"/>
</dbReference>
<dbReference type="Pfam" id="PF00005">
    <property type="entry name" value="ABC_tran"/>
    <property type="match status" value="2"/>
</dbReference>
<sequence length="1192" mass="131394">MLRGLLASEDFIPDSSDNIYHPGSTAVKNGELLQPSKTKEPPETNIAGQSSNVCGSDVDVEKVSVSYFSLYRYSTKWEKFLIVLGLLIATLTGVVPAWANYTFGQFTKTMVDYASNTSRQCPPAPTEETSPFMKQVEKFVVYQSSLGAFQLVAGYLFVMLFNYVAEKQAYKIRKEYFRKLMQQDISWFDKNAKRDFSSRMVDDMLKIQNAMSEKIGMFISSIVNCVFLTGLSFALGWKLTLALMAFIPLLAILTGFDANVESKMTSQEQSAYAEAGAVAEEVFTNIRTVHAFNGQTKEMERYDEKISHAKKVAYKRHFLKGMANGFIWMASLINFAYAFWYGSVLVVNSRETGDGLYGPDNILVILFSVMMTGYYFGSSSDYIEAISGGSGAAEGIFPVLDRKSEINSLSEEGIIPTGKSNGDIEFKNIRFSYPSRPGVTVLENLSIRVKPGQTVALVGASGCGKSTCIQLLQRLYNPVEGEITFDGVDIRLLNVKWLRSQMGVVGQEPVLFNTTIAENISFGLKGVSQEEIEAAAKQAFAHNFIMQLPQGYNTRVGERGASLSGGEKQRVALATLVRNPSTLLLDEATSALDFQSESIVQAALERASEGRSTIIIAHRLSTIKAADVIYVVDKGLIVGQGNHTELMEKRGRFYQLVLSQEGNEIERGNAEETKESDSVSLFRLWKANLQEWPYLVIVVLCSIVKGLQLPAYAYIFGDFIQSFTIKDDVEVLNHGRFYCFVYLGIAVGMGLCGFFQLMLVGFSGECFTYRIRKQLFSCLLGQDICFFDEPQNTVGKLTARLSTDASSIRGATGSRVAGVLQAFSIVIGSGLMSFYYLPNMAMVTIVFVPVMIYISILEGKLMWSDNVIERDSIESSCNIAVEALNNIRTVASLCAEEQFMEMYEEALAASHRVNLKRAHIRGIVYGLVSGGPMFCVVVRCSFVVEQSCASIGNVFKPSIKVLKNLNLNVKPGESVAICGPSGSGKSTCAALIFRFYDPTTGQLKFDGVDLRKLNLDYVRQQISLVSQEPILFDCSIKDNIAYGSNERDVEMDDIINAAIATNMHSFITSLPAGYETRVGLLGNQLSGGQKQKIAISRAILRQPKLLVLDEATSALDSQSEVSVQAALDNAKSGRTSVTIAHRLSSIVNSDKIFVMKRGRIEDSGTHAQLILRDGIYQAMWKAQSSQQSDNLS</sequence>
<dbReference type="STRING" id="48709.A0A1D2MD63"/>
<dbReference type="InterPro" id="IPR039421">
    <property type="entry name" value="Type_1_exporter"/>
</dbReference>
<dbReference type="Proteomes" id="UP000094527">
    <property type="component" value="Unassembled WGS sequence"/>
</dbReference>
<dbReference type="OMA" id="NYDNHKQ"/>
<gene>
    <name evidence="17" type="ORF">Ocin01_15762</name>
</gene>
<dbReference type="CDD" id="cd18577">
    <property type="entry name" value="ABC_6TM_Pgp_ABCB1_D1_like"/>
    <property type="match status" value="1"/>
</dbReference>
<evidence type="ECO:0000256" key="6">
    <source>
        <dbReference type="ARBA" id="ARBA00022737"/>
    </source>
</evidence>
<proteinExistence type="inferred from homology"/>
<dbReference type="PANTHER" id="PTHR43394:SF27">
    <property type="entry name" value="ATP-DEPENDENT TRANSLOCASE ABCB1-LIKE"/>
    <property type="match status" value="1"/>
</dbReference>
<dbReference type="AlphaFoldDB" id="A0A1D2MD63"/>
<dbReference type="FunFam" id="3.40.50.300:FF:000205">
    <property type="entry name" value="ABC transporter B family member 4"/>
    <property type="match status" value="1"/>
</dbReference>
<feature type="domain" description="ABC transporter" evidence="15">
    <location>
        <begin position="938"/>
        <end position="1182"/>
    </location>
</feature>
<dbReference type="InterPro" id="IPR036640">
    <property type="entry name" value="ABC1_TM_sf"/>
</dbReference>
<evidence type="ECO:0000256" key="13">
    <source>
        <dbReference type="ARBA" id="ARBA00034018"/>
    </source>
</evidence>
<comment type="subcellular location">
    <subcellularLocation>
        <location evidence="1">Membrane</location>
        <topology evidence="1">Multi-pass membrane protein</topology>
    </subcellularLocation>
</comment>
<evidence type="ECO:0000256" key="11">
    <source>
        <dbReference type="ARBA" id="ARBA00023136"/>
    </source>
</evidence>
<evidence type="ECO:0000256" key="7">
    <source>
        <dbReference type="ARBA" id="ARBA00022741"/>
    </source>
</evidence>
<dbReference type="PROSITE" id="PS00211">
    <property type="entry name" value="ABC_TRANSPORTER_1"/>
    <property type="match status" value="2"/>
</dbReference>
<keyword evidence="18" id="KW-1185">Reference proteome</keyword>
<dbReference type="GO" id="GO:0005524">
    <property type="term" value="F:ATP binding"/>
    <property type="evidence" value="ECO:0007669"/>
    <property type="project" value="UniProtKB-KW"/>
</dbReference>
<feature type="transmembrane region" description="Helical" evidence="14">
    <location>
        <begin position="140"/>
        <end position="164"/>
    </location>
</feature>
<feature type="domain" description="ABC transmembrane type-1" evidence="16">
    <location>
        <begin position="696"/>
        <end position="938"/>
    </location>
</feature>
<comment type="caution">
    <text evidence="17">The sequence shown here is derived from an EMBL/GenBank/DDBJ whole genome shotgun (WGS) entry which is preliminary data.</text>
</comment>
<evidence type="ECO:0000256" key="9">
    <source>
        <dbReference type="ARBA" id="ARBA00022967"/>
    </source>
</evidence>
<dbReference type="Pfam" id="PF00664">
    <property type="entry name" value="ABC_membrane"/>
    <property type="match status" value="2"/>
</dbReference>
<dbReference type="GO" id="GO:0015421">
    <property type="term" value="F:ABC-type oligopeptide transporter activity"/>
    <property type="evidence" value="ECO:0007669"/>
    <property type="project" value="TreeGrafter"/>
</dbReference>
<evidence type="ECO:0000256" key="3">
    <source>
        <dbReference type="ARBA" id="ARBA00012191"/>
    </source>
</evidence>
<evidence type="ECO:0000313" key="18">
    <source>
        <dbReference type="Proteomes" id="UP000094527"/>
    </source>
</evidence>
<evidence type="ECO:0000259" key="16">
    <source>
        <dbReference type="PROSITE" id="PS50929"/>
    </source>
</evidence>
<dbReference type="CDD" id="cd03249">
    <property type="entry name" value="ABC_MTABC3_MDL1_MDL2"/>
    <property type="match status" value="1"/>
</dbReference>
<keyword evidence="4" id="KW-0813">Transport</keyword>
<keyword evidence="7" id="KW-0547">Nucleotide-binding</keyword>
<keyword evidence="5 14" id="KW-0812">Transmembrane</keyword>
<name>A0A1D2MD63_ORCCI</name>